<feature type="region of interest" description="Disordered" evidence="8">
    <location>
        <begin position="1062"/>
        <end position="1124"/>
    </location>
</feature>
<feature type="compositionally biased region" description="Basic and acidic residues" evidence="8">
    <location>
        <begin position="560"/>
        <end position="589"/>
    </location>
</feature>
<dbReference type="AlphaFoldDB" id="G4TSX6"/>
<feature type="compositionally biased region" description="Polar residues" evidence="8">
    <location>
        <begin position="596"/>
        <end position="609"/>
    </location>
</feature>
<evidence type="ECO:0000313" key="10">
    <source>
        <dbReference type="EMBL" id="CCA74419.1"/>
    </source>
</evidence>
<feature type="compositionally biased region" description="Polar residues" evidence="8">
    <location>
        <begin position="444"/>
        <end position="455"/>
    </location>
</feature>
<proteinExistence type="inferred from homology"/>
<dbReference type="Pfam" id="PF03941">
    <property type="entry name" value="INCENP_ARK-bind"/>
    <property type="match status" value="1"/>
</dbReference>
<feature type="compositionally biased region" description="Polar residues" evidence="8">
    <location>
        <begin position="973"/>
        <end position="993"/>
    </location>
</feature>
<name>G4TSX6_SERID</name>
<keyword evidence="7" id="KW-0539">Nucleus</keyword>
<feature type="compositionally biased region" description="Basic and acidic residues" evidence="8">
    <location>
        <begin position="956"/>
        <end position="965"/>
    </location>
</feature>
<evidence type="ECO:0000256" key="8">
    <source>
        <dbReference type="SAM" id="MobiDB-lite"/>
    </source>
</evidence>
<keyword evidence="6" id="KW-0206">Cytoskeleton</keyword>
<feature type="compositionally biased region" description="Basic and acidic residues" evidence="8">
    <location>
        <begin position="885"/>
        <end position="939"/>
    </location>
</feature>
<keyword evidence="5" id="KW-0159">Chromosome partition</keyword>
<dbReference type="GO" id="GO:0005819">
    <property type="term" value="C:spindle"/>
    <property type="evidence" value="ECO:0007669"/>
    <property type="project" value="UniProtKB-SubCell"/>
</dbReference>
<gene>
    <name evidence="10" type="ORF">PIIN_08371</name>
</gene>
<evidence type="ECO:0000256" key="3">
    <source>
        <dbReference type="ARBA" id="ARBA00010042"/>
    </source>
</evidence>
<evidence type="ECO:0000256" key="7">
    <source>
        <dbReference type="ARBA" id="ARBA00023242"/>
    </source>
</evidence>
<feature type="compositionally biased region" description="Acidic residues" evidence="8">
    <location>
        <begin position="739"/>
        <end position="751"/>
    </location>
</feature>
<feature type="compositionally biased region" description="Polar residues" evidence="8">
    <location>
        <begin position="517"/>
        <end position="526"/>
    </location>
</feature>
<feature type="compositionally biased region" description="Polar residues" evidence="8">
    <location>
        <begin position="228"/>
        <end position="237"/>
    </location>
</feature>
<keyword evidence="11" id="KW-1185">Reference proteome</keyword>
<comment type="caution">
    <text evidence="10">The sequence shown here is derived from an EMBL/GenBank/DDBJ whole genome shotgun (WGS) entry which is preliminary data.</text>
</comment>
<feature type="compositionally biased region" description="Polar residues" evidence="8">
    <location>
        <begin position="1062"/>
        <end position="1081"/>
    </location>
</feature>
<evidence type="ECO:0000259" key="9">
    <source>
        <dbReference type="Pfam" id="PF03941"/>
    </source>
</evidence>
<dbReference type="eggNOG" id="ENOG502S0AD">
    <property type="taxonomic scope" value="Eukaryota"/>
</dbReference>
<keyword evidence="4" id="KW-0963">Cytoplasm</keyword>
<feature type="compositionally biased region" description="Low complexity" evidence="8">
    <location>
        <begin position="691"/>
        <end position="706"/>
    </location>
</feature>
<evidence type="ECO:0000313" key="11">
    <source>
        <dbReference type="Proteomes" id="UP000007148"/>
    </source>
</evidence>
<feature type="region of interest" description="Disordered" evidence="8">
    <location>
        <begin position="326"/>
        <end position="385"/>
    </location>
</feature>
<dbReference type="PANTHER" id="PTHR13142:SF1">
    <property type="entry name" value="INNER CENTROMERE PROTEIN"/>
    <property type="match status" value="1"/>
</dbReference>
<feature type="compositionally biased region" description="Polar residues" evidence="8">
    <location>
        <begin position="717"/>
        <end position="735"/>
    </location>
</feature>
<evidence type="ECO:0000256" key="1">
    <source>
        <dbReference type="ARBA" id="ARBA00004123"/>
    </source>
</evidence>
<evidence type="ECO:0000256" key="6">
    <source>
        <dbReference type="ARBA" id="ARBA00023212"/>
    </source>
</evidence>
<dbReference type="InParanoid" id="G4TSX6"/>
<organism evidence="10 11">
    <name type="scientific">Serendipita indica (strain DSM 11827)</name>
    <name type="common">Root endophyte fungus</name>
    <name type="synonym">Piriformospora indica</name>
    <dbReference type="NCBI Taxonomy" id="1109443"/>
    <lineage>
        <taxon>Eukaryota</taxon>
        <taxon>Fungi</taxon>
        <taxon>Dikarya</taxon>
        <taxon>Basidiomycota</taxon>
        <taxon>Agaricomycotina</taxon>
        <taxon>Agaricomycetes</taxon>
        <taxon>Sebacinales</taxon>
        <taxon>Serendipitaceae</taxon>
        <taxon>Serendipita</taxon>
    </lineage>
</organism>
<feature type="compositionally biased region" description="Polar residues" evidence="8">
    <location>
        <begin position="355"/>
        <end position="381"/>
    </location>
</feature>
<evidence type="ECO:0000256" key="4">
    <source>
        <dbReference type="ARBA" id="ARBA00022490"/>
    </source>
</evidence>
<evidence type="ECO:0000256" key="2">
    <source>
        <dbReference type="ARBA" id="ARBA00004186"/>
    </source>
</evidence>
<dbReference type="STRING" id="1109443.G4TSX6"/>
<comment type="subcellular location">
    <subcellularLocation>
        <location evidence="2">Cytoplasm</location>
        <location evidence="2">Cytoskeleton</location>
        <location evidence="2">Spindle</location>
    </subcellularLocation>
    <subcellularLocation>
        <location evidence="1">Nucleus</location>
    </subcellularLocation>
</comment>
<feature type="compositionally biased region" description="Low complexity" evidence="8">
    <location>
        <begin position="199"/>
        <end position="209"/>
    </location>
</feature>
<feature type="compositionally biased region" description="Acidic residues" evidence="8">
    <location>
        <begin position="775"/>
        <end position="786"/>
    </location>
</feature>
<feature type="compositionally biased region" description="Acidic residues" evidence="8">
    <location>
        <begin position="819"/>
        <end position="847"/>
    </location>
</feature>
<feature type="region of interest" description="Disordered" evidence="8">
    <location>
        <begin position="881"/>
        <end position="1002"/>
    </location>
</feature>
<accession>G4TSX6</accession>
<sequence length="1196" mass="128247">MPREVFVAPSRPFAEPPAPGSLKTAEELGLSSANAWGYGVSTRLLSDPGRWELFNMIQTGNVWLDNYMLEIQSKLQAVEVGKLKEEVDFVDLVKTPGRNKGTNKSRSQTTIDAERLAKINALHFGELERHSPVKKPQFLKDVADDGAQLKQLPASVTMDAVRPEEMHVVTHSPIAPLPLKAQGEPLGISMTTSQATIKPAAAPSVASSSSERRFGPRPLPAPPASGMRSRTTSNASIISVKPSTYERPPSRAAVEPKQPVAVSAESQKPKVPVPAALRTPSPIPISADDGDDMVVDVEVPLNDLTMPLNDTTSLFPSILNRKPSFAALPGPSPLKRSSRGTSLANFHHSDGEGSSRASSGTALTFTKPPSANNGTRSSVRPSSGWLKSAAAARDRTTSIQGGVPKISNETALNTAANAVGASSGFKRKSEHGDVSAAERAPKVQKTQNTSFAMQRTSEEKPVLEPTSSKGSLHGTDDGKQDDDESMPHGQDEDDTAKRLMRLKGLVKTPVLEDGPASTRNTLTGTSDRTRVESDTTRISALTSATPGDRGKEIALPSSTVEKKGDGVKESRPRKEPVSEAAPKRKDDMGTKVAPPSNATIATLAASTTPPGSPVTVALDKRKNKDAVPTATVKVEEKPKANPPALVFKPPAKASIFSASTKHTSGVPEKTKQNGIFSRPPSLQAPSYQNLAGGSQTTEETESQATSIFDAPVAKGKTSISTFDTGSQSSHPANEQYTEKEDEFAGWDEEDGVTAGWMSKGDETAGIQRIPGAFKDEEENREEEPEDVTSNRWHALRAEAMADANANPDHGREETPTPSGDDEEMAMDEEDIEIGDSEGEPMEEEPDSEPPKPAAPMSVGGGIMASVGSLASKFGLKSLRMAAAAAEKEKTEKEKKQKEMEARRQAAAQKKAEEEARRKEEAERRRKLEEERRKKEKADTTLKGSVKTVKPLQVPVSEKKQPEIKRQPSKLALGNSTLASSKTGPSVISSTSKRAPTPTKAPSTIKLLSQASAAASTSNLPMLTPLATPTSILGPTTVKAGTKVTFKPSSTLPLKTALVNNGSTTSLMSSKQVQRTETTTSRVEAEVRLSEGGIDESADLPDIKSEYSDSEDEDRPRTYDPPVWAQSPDLRQALEDMRTVNPDTIFGAMPTLRMEEIFPGRRKSKFRARTSSANWAGTDGVTAEEEIEYARRMGFEQ</sequence>
<dbReference type="PANTHER" id="PTHR13142">
    <property type="entry name" value="INNER CENTROMERE PROTEIN"/>
    <property type="match status" value="1"/>
</dbReference>
<feature type="domain" description="Inner centromere protein ARK-binding" evidence="9">
    <location>
        <begin position="1101"/>
        <end position="1157"/>
    </location>
</feature>
<protein>
    <recommendedName>
        <fullName evidence="9">Inner centromere protein ARK-binding domain-containing protein</fullName>
    </recommendedName>
</protein>
<dbReference type="EMBL" id="CAFZ01000311">
    <property type="protein sequence ID" value="CCA74419.1"/>
    <property type="molecule type" value="Genomic_DNA"/>
</dbReference>
<dbReference type="Proteomes" id="UP000007148">
    <property type="component" value="Unassembled WGS sequence"/>
</dbReference>
<dbReference type="InterPro" id="IPR005635">
    <property type="entry name" value="Inner_centromere_prot_ARK-bd"/>
</dbReference>
<feature type="region of interest" description="Disordered" evidence="8">
    <location>
        <begin position="422"/>
        <end position="862"/>
    </location>
</feature>
<reference evidence="10 11" key="1">
    <citation type="journal article" date="2011" name="PLoS Pathog.">
        <title>Endophytic Life Strategies Decoded by Genome and Transcriptome Analyses of the Mutualistic Root Symbiont Piriformospora indica.</title>
        <authorList>
            <person name="Zuccaro A."/>
            <person name="Lahrmann U."/>
            <person name="Guldener U."/>
            <person name="Langen G."/>
            <person name="Pfiffi S."/>
            <person name="Biedenkopf D."/>
            <person name="Wong P."/>
            <person name="Samans B."/>
            <person name="Grimm C."/>
            <person name="Basiewicz M."/>
            <person name="Murat C."/>
            <person name="Martin F."/>
            <person name="Kogel K.H."/>
        </authorList>
    </citation>
    <scope>NUCLEOTIDE SEQUENCE [LARGE SCALE GENOMIC DNA]</scope>
    <source>
        <strain evidence="10 11">DSM 11827</strain>
    </source>
</reference>
<dbReference type="GO" id="GO:0005634">
    <property type="term" value="C:nucleus"/>
    <property type="evidence" value="ECO:0007669"/>
    <property type="project" value="UniProtKB-SubCell"/>
</dbReference>
<dbReference type="OrthoDB" id="6123at2759"/>
<dbReference type="HOGENOM" id="CLU_271275_0_0_1"/>
<comment type="similarity">
    <text evidence="3">Belongs to the INCENP family.</text>
</comment>
<feature type="compositionally biased region" description="Polar residues" evidence="8">
    <location>
        <begin position="536"/>
        <end position="545"/>
    </location>
</feature>
<feature type="region of interest" description="Disordered" evidence="8">
    <location>
        <begin position="194"/>
        <end position="289"/>
    </location>
</feature>
<dbReference type="GO" id="GO:0007059">
    <property type="term" value="P:chromosome segregation"/>
    <property type="evidence" value="ECO:0007669"/>
    <property type="project" value="UniProtKB-KW"/>
</dbReference>
<evidence type="ECO:0000256" key="5">
    <source>
        <dbReference type="ARBA" id="ARBA00022829"/>
    </source>
</evidence>
<dbReference type="OMA" id="HASAEHE"/>